<protein>
    <submittedName>
        <fullName evidence="2">Uncharacterized protein</fullName>
    </submittedName>
</protein>
<accession>A0A4Q5LXW0</accession>
<gene>
    <name evidence="2" type="ORF">EWM59_17285</name>
</gene>
<organism evidence="2 3">
    <name type="scientific">Emticicia agri</name>
    <dbReference type="NCBI Taxonomy" id="2492393"/>
    <lineage>
        <taxon>Bacteria</taxon>
        <taxon>Pseudomonadati</taxon>
        <taxon>Bacteroidota</taxon>
        <taxon>Cytophagia</taxon>
        <taxon>Cytophagales</taxon>
        <taxon>Leadbetterellaceae</taxon>
        <taxon>Emticicia</taxon>
    </lineage>
</organism>
<dbReference type="Proteomes" id="UP000293162">
    <property type="component" value="Unassembled WGS sequence"/>
</dbReference>
<dbReference type="AlphaFoldDB" id="A0A4Q5LXW0"/>
<dbReference type="OrthoDB" id="923118at2"/>
<evidence type="ECO:0000313" key="3">
    <source>
        <dbReference type="Proteomes" id="UP000293162"/>
    </source>
</evidence>
<sequence length="406" mass="47149">MKVSVIIITILAIASIIVFNTFRTRVSSTIKSIVHGPFTIQMEKFSTRNFDINYGIVNHVSIKYSVLYKGNLVQFSKKLQNNTGYSHLWRVYILADAPTTTLIAGSQSLYLIREENSQVTVKPLDEQGYDFASLQFLDTDNGQPEKSFKVFMANGEDDKLESLKGGEYLLINQHTVLHVPTLKQYVINKNNNLIDNYSFQNDAGAIAFSPDKKWLAFIGEFAFYNTNEEPKYENAIVVYNYETDNGYAVPFSKINTRLKNQFYINRSWFETYFDWTPQNDTYTLQLKKLTRQPYWQGAYEDDGSVYEINYVKPEIQKTLIEFILKRYELSEKAILPGSEYSTDELNVMVKGLKLAVWYRKEERQLVFMKNVYEADSEAYTKIIHEIGDAFNKALNEGKYQNHFIED</sequence>
<dbReference type="RefSeq" id="WP_130022485.1">
    <property type="nucleotide sequence ID" value="NZ_SEWF01000026.1"/>
</dbReference>
<feature type="transmembrane region" description="Helical" evidence="1">
    <location>
        <begin position="6"/>
        <end position="22"/>
    </location>
</feature>
<name>A0A4Q5LXW0_9BACT</name>
<evidence type="ECO:0000313" key="2">
    <source>
        <dbReference type="EMBL" id="RYU94397.1"/>
    </source>
</evidence>
<dbReference type="EMBL" id="SEWF01000026">
    <property type="protein sequence ID" value="RYU94397.1"/>
    <property type="molecule type" value="Genomic_DNA"/>
</dbReference>
<keyword evidence="1" id="KW-0812">Transmembrane</keyword>
<proteinExistence type="predicted"/>
<evidence type="ECO:0000256" key="1">
    <source>
        <dbReference type="SAM" id="Phobius"/>
    </source>
</evidence>
<keyword evidence="1" id="KW-0472">Membrane</keyword>
<keyword evidence="3" id="KW-1185">Reference proteome</keyword>
<comment type="caution">
    <text evidence="2">The sequence shown here is derived from an EMBL/GenBank/DDBJ whole genome shotgun (WGS) entry which is preliminary data.</text>
</comment>
<keyword evidence="1" id="KW-1133">Transmembrane helix</keyword>
<reference evidence="2 3" key="1">
    <citation type="submission" date="2019-02" db="EMBL/GenBank/DDBJ databases">
        <title>Bacterial novel species Emticicia sp. 17J42-9 isolated from soil.</title>
        <authorList>
            <person name="Jung H.-Y."/>
        </authorList>
    </citation>
    <scope>NUCLEOTIDE SEQUENCE [LARGE SCALE GENOMIC DNA]</scope>
    <source>
        <strain evidence="2 3">17J42-9</strain>
    </source>
</reference>